<evidence type="ECO:0000256" key="11">
    <source>
        <dbReference type="ARBA" id="ARBA00023136"/>
    </source>
</evidence>
<organism evidence="14 15">
    <name type="scientific">Vibrio halioticoli NBRC 102217</name>
    <dbReference type="NCBI Taxonomy" id="1219072"/>
    <lineage>
        <taxon>Bacteria</taxon>
        <taxon>Pseudomonadati</taxon>
        <taxon>Pseudomonadota</taxon>
        <taxon>Gammaproteobacteria</taxon>
        <taxon>Vibrionales</taxon>
        <taxon>Vibrionaceae</taxon>
        <taxon>Vibrio</taxon>
    </lineage>
</organism>
<feature type="transmembrane region" description="Helical" evidence="13">
    <location>
        <begin position="252"/>
        <end position="276"/>
    </location>
</feature>
<dbReference type="GO" id="GO:0006824">
    <property type="term" value="P:cobalt ion transport"/>
    <property type="evidence" value="ECO:0007669"/>
    <property type="project" value="UniProtKB-KW"/>
</dbReference>
<reference evidence="14 15" key="1">
    <citation type="submission" date="2013-11" db="EMBL/GenBank/DDBJ databases">
        <title>Whole genome shotgun sequence of Vibrio halioticoli NBRC 102217.</title>
        <authorList>
            <person name="Isaki S."/>
            <person name="Kimura A."/>
            <person name="Ohji S."/>
            <person name="Hosoyama A."/>
            <person name="Fujita N."/>
            <person name="Hashimoto M."/>
            <person name="Hosoyama Y."/>
            <person name="Yamazoe A."/>
        </authorList>
    </citation>
    <scope>NUCLEOTIDE SEQUENCE [LARGE SCALE GENOMIC DNA]</scope>
    <source>
        <strain evidence="14 15">NBRC 102217</strain>
    </source>
</reference>
<dbReference type="AlphaFoldDB" id="V5FCK5"/>
<dbReference type="InterPro" id="IPR051224">
    <property type="entry name" value="NiCoT_RcnA"/>
</dbReference>
<evidence type="ECO:0000256" key="7">
    <source>
        <dbReference type="ARBA" id="ARBA00022692"/>
    </source>
</evidence>
<comment type="similarity">
    <text evidence="13">Belongs to the NiCoT transporter (TC 2.A.52) family.</text>
</comment>
<evidence type="ECO:0000256" key="12">
    <source>
        <dbReference type="ARBA" id="ARBA00023285"/>
    </source>
</evidence>
<evidence type="ECO:0000256" key="10">
    <source>
        <dbReference type="ARBA" id="ARBA00023112"/>
    </source>
</evidence>
<evidence type="ECO:0000256" key="2">
    <source>
        <dbReference type="ARBA" id="ARBA00004651"/>
    </source>
</evidence>
<evidence type="ECO:0000256" key="4">
    <source>
        <dbReference type="ARBA" id="ARBA00022448"/>
    </source>
</evidence>
<dbReference type="GO" id="GO:0010045">
    <property type="term" value="P:response to nickel cation"/>
    <property type="evidence" value="ECO:0007669"/>
    <property type="project" value="TreeGrafter"/>
</dbReference>
<keyword evidence="7 13" id="KW-0812">Transmembrane</keyword>
<dbReference type="GO" id="GO:0032025">
    <property type="term" value="P:response to cobalt ion"/>
    <property type="evidence" value="ECO:0007669"/>
    <property type="project" value="TreeGrafter"/>
</dbReference>
<dbReference type="Pfam" id="PF03824">
    <property type="entry name" value="NicO"/>
    <property type="match status" value="1"/>
</dbReference>
<dbReference type="GO" id="GO:0015099">
    <property type="term" value="F:nickel cation transmembrane transporter activity"/>
    <property type="evidence" value="ECO:0007669"/>
    <property type="project" value="UniProtKB-UniRule"/>
</dbReference>
<evidence type="ECO:0000313" key="15">
    <source>
        <dbReference type="Proteomes" id="UP000017800"/>
    </source>
</evidence>
<dbReference type="EMBL" id="BAUJ01000017">
    <property type="protein sequence ID" value="GAD89203.1"/>
    <property type="molecule type" value="Genomic_DNA"/>
</dbReference>
<dbReference type="InterPro" id="IPR011541">
    <property type="entry name" value="Ni/Co_transpt_high_affinity"/>
</dbReference>
<sequence>MNINKITPLEASQPIFQQKPLSTPLAQAKVSMSKSMLVIAVVLALVVVALWFLWPVILLNSIHLQKESLDYLTEQFYSGDSKADFIILGVCFLYGILHSLGPGHGKVVVSTYLATNETRLKAGIFITMCSAVVQALVAVGLVSTFVFVFHQTMRKLNTTVSELATYSGVLVALLGIQLIYSAVKYLYASSKANQHHKHGDNCACGHKHSANAAELNTISKPKEYLMIILSIGLRPCSGAILVLFFANLTHLYWLGVIGAFLMAIGTAITTSSIAFLTVTGRKFIQYYTKSTRSSISVVLPTLVKCLAGLFLIVLGVLLIVIPSYGMSPIFS</sequence>
<protein>
    <recommendedName>
        <fullName evidence="13">Nickel/cobalt efflux system</fullName>
    </recommendedName>
</protein>
<feature type="transmembrane region" description="Helical" evidence="13">
    <location>
        <begin position="224"/>
        <end position="246"/>
    </location>
</feature>
<feature type="transmembrane region" description="Helical" evidence="13">
    <location>
        <begin position="297"/>
        <end position="321"/>
    </location>
</feature>
<keyword evidence="15" id="KW-1185">Reference proteome</keyword>
<keyword evidence="9" id="KW-0406">Ion transport</keyword>
<evidence type="ECO:0000256" key="3">
    <source>
        <dbReference type="ARBA" id="ARBA00022426"/>
    </source>
</evidence>
<keyword evidence="5" id="KW-1003">Cell membrane</keyword>
<feature type="transmembrane region" description="Helical" evidence="13">
    <location>
        <begin position="122"/>
        <end position="149"/>
    </location>
</feature>
<comment type="subcellular location">
    <subcellularLocation>
        <location evidence="2 13">Cell membrane</location>
        <topology evidence="2 13">Multi-pass membrane protein</topology>
    </subcellularLocation>
</comment>
<gene>
    <name evidence="14" type="ORF">VHA01S_017_00100</name>
</gene>
<dbReference type="eggNOG" id="COG2215">
    <property type="taxonomic scope" value="Bacteria"/>
</dbReference>
<dbReference type="RefSeq" id="WP_023403574.1">
    <property type="nucleotide sequence ID" value="NZ_BAUJ01000017.1"/>
</dbReference>
<keyword evidence="11 13" id="KW-0472">Membrane</keyword>
<dbReference type="OrthoDB" id="9812956at2"/>
<name>V5FCK5_9VIBR</name>
<evidence type="ECO:0000256" key="1">
    <source>
        <dbReference type="ARBA" id="ARBA00002510"/>
    </source>
</evidence>
<keyword evidence="10" id="KW-0921">Nickel transport</keyword>
<evidence type="ECO:0000256" key="13">
    <source>
        <dbReference type="RuleBase" id="RU362101"/>
    </source>
</evidence>
<dbReference type="PANTHER" id="PTHR40659:SF1">
    <property type="entry name" value="NICKEL_COBALT EFFLUX SYSTEM RCNA"/>
    <property type="match status" value="1"/>
</dbReference>
<evidence type="ECO:0000313" key="14">
    <source>
        <dbReference type="EMBL" id="GAD89203.1"/>
    </source>
</evidence>
<feature type="transmembrane region" description="Helical" evidence="13">
    <location>
        <begin position="37"/>
        <end position="63"/>
    </location>
</feature>
<keyword evidence="12" id="KW-0170">Cobalt</keyword>
<evidence type="ECO:0000256" key="5">
    <source>
        <dbReference type="ARBA" id="ARBA00022475"/>
    </source>
</evidence>
<evidence type="ECO:0000256" key="6">
    <source>
        <dbReference type="ARBA" id="ARBA00022596"/>
    </source>
</evidence>
<feature type="transmembrane region" description="Helical" evidence="13">
    <location>
        <begin position="169"/>
        <end position="187"/>
    </location>
</feature>
<comment type="caution">
    <text evidence="14">The sequence shown here is derived from an EMBL/GenBank/DDBJ whole genome shotgun (WGS) entry which is preliminary data.</text>
</comment>
<dbReference type="Proteomes" id="UP000017800">
    <property type="component" value="Unassembled WGS sequence"/>
</dbReference>
<comment type="function">
    <text evidence="1">Efflux system for nickel and cobalt.</text>
</comment>
<dbReference type="GO" id="GO:0046583">
    <property type="term" value="F:monoatomic cation efflux transmembrane transporter activity"/>
    <property type="evidence" value="ECO:0007669"/>
    <property type="project" value="TreeGrafter"/>
</dbReference>
<feature type="transmembrane region" description="Helical" evidence="13">
    <location>
        <begin position="83"/>
        <end position="101"/>
    </location>
</feature>
<accession>V5FCK5</accession>
<keyword evidence="3" id="KW-0171">Cobalt transport</keyword>
<proteinExistence type="inferred from homology"/>
<dbReference type="GO" id="GO:0005886">
    <property type="term" value="C:plasma membrane"/>
    <property type="evidence" value="ECO:0007669"/>
    <property type="project" value="UniProtKB-SubCell"/>
</dbReference>
<evidence type="ECO:0000256" key="8">
    <source>
        <dbReference type="ARBA" id="ARBA00022989"/>
    </source>
</evidence>
<keyword evidence="4 13" id="KW-0813">Transport</keyword>
<evidence type="ECO:0000256" key="9">
    <source>
        <dbReference type="ARBA" id="ARBA00023065"/>
    </source>
</evidence>
<dbReference type="PANTHER" id="PTHR40659">
    <property type="entry name" value="NICKEL/COBALT EFFLUX SYSTEM RCNA"/>
    <property type="match status" value="1"/>
</dbReference>
<keyword evidence="8 13" id="KW-1133">Transmembrane helix</keyword>
<keyword evidence="6" id="KW-0533">Nickel</keyword>